<dbReference type="Gene3D" id="3.40.50.720">
    <property type="entry name" value="NAD(P)-binding Rossmann-like Domain"/>
    <property type="match status" value="1"/>
</dbReference>
<dbReference type="SUPFAM" id="SSF50129">
    <property type="entry name" value="GroES-like"/>
    <property type="match status" value="1"/>
</dbReference>
<protein>
    <submittedName>
        <fullName evidence="2">Zinc-binding alcohol dehydrogenase family protein</fullName>
    </submittedName>
</protein>
<dbReference type="InterPro" id="IPR013154">
    <property type="entry name" value="ADH-like_N"/>
</dbReference>
<dbReference type="SUPFAM" id="SSF51735">
    <property type="entry name" value="NAD(P)-binding Rossmann-fold domains"/>
    <property type="match status" value="1"/>
</dbReference>
<proteinExistence type="predicted"/>
<dbReference type="InterPro" id="IPR013149">
    <property type="entry name" value="ADH-like_C"/>
</dbReference>
<dbReference type="InterPro" id="IPR011032">
    <property type="entry name" value="GroES-like_sf"/>
</dbReference>
<comment type="caution">
    <text evidence="2">The sequence shown here is derived from an EMBL/GenBank/DDBJ whole genome shotgun (WGS) entry which is preliminary data.</text>
</comment>
<evidence type="ECO:0000313" key="2">
    <source>
        <dbReference type="EMBL" id="MBR0669077.1"/>
    </source>
</evidence>
<dbReference type="Pfam" id="PF08240">
    <property type="entry name" value="ADH_N"/>
    <property type="match status" value="1"/>
</dbReference>
<dbReference type="InterPro" id="IPR036291">
    <property type="entry name" value="NAD(P)-bd_dom_sf"/>
</dbReference>
<evidence type="ECO:0000259" key="1">
    <source>
        <dbReference type="SMART" id="SM00829"/>
    </source>
</evidence>
<dbReference type="RefSeq" id="WP_211857676.1">
    <property type="nucleotide sequence ID" value="NZ_JAAGBB010000081.1"/>
</dbReference>
<dbReference type="Proteomes" id="UP001196870">
    <property type="component" value="Unassembled WGS sequence"/>
</dbReference>
<gene>
    <name evidence="2" type="ORF">GXW71_32305</name>
</gene>
<dbReference type="PANTHER" id="PTHR43677">
    <property type="entry name" value="SHORT-CHAIN DEHYDROGENASE/REDUCTASE"/>
    <property type="match status" value="1"/>
</dbReference>
<evidence type="ECO:0000313" key="3">
    <source>
        <dbReference type="Proteomes" id="UP001196870"/>
    </source>
</evidence>
<organism evidence="2 3">
    <name type="scientific">Plastoroseomonas hellenica</name>
    <dbReference type="NCBI Taxonomy" id="2687306"/>
    <lineage>
        <taxon>Bacteria</taxon>
        <taxon>Pseudomonadati</taxon>
        <taxon>Pseudomonadota</taxon>
        <taxon>Alphaproteobacteria</taxon>
        <taxon>Acetobacterales</taxon>
        <taxon>Acetobacteraceae</taxon>
        <taxon>Plastoroseomonas</taxon>
    </lineage>
</organism>
<reference evidence="3" key="1">
    <citation type="journal article" date="2021" name="Syst. Appl. Microbiol.">
        <title>Roseomonas hellenica sp. nov., isolated from roots of wild-growing Alkanna tinctoria.</title>
        <authorList>
            <person name="Rat A."/>
            <person name="Naranjo H.D."/>
            <person name="Lebbe L."/>
            <person name="Cnockaert M."/>
            <person name="Krigas N."/>
            <person name="Grigoriadou K."/>
            <person name="Maloupa E."/>
            <person name="Willems A."/>
        </authorList>
    </citation>
    <scope>NUCLEOTIDE SEQUENCE [LARGE SCALE GENOMIC DNA]</scope>
    <source>
        <strain evidence="3">LMG 31523</strain>
    </source>
</reference>
<keyword evidence="3" id="KW-1185">Reference proteome</keyword>
<dbReference type="InterPro" id="IPR020843">
    <property type="entry name" value="ER"/>
</dbReference>
<dbReference type="PANTHER" id="PTHR43677:SF4">
    <property type="entry name" value="QUINONE OXIDOREDUCTASE-LIKE PROTEIN 2"/>
    <property type="match status" value="1"/>
</dbReference>
<accession>A0ABS5F932</accession>
<dbReference type="SMART" id="SM00829">
    <property type="entry name" value="PKS_ER"/>
    <property type="match status" value="1"/>
</dbReference>
<feature type="domain" description="Enoyl reductase (ER)" evidence="1">
    <location>
        <begin position="27"/>
        <end position="338"/>
    </location>
</feature>
<dbReference type="InterPro" id="IPR051397">
    <property type="entry name" value="Zn-ADH-like_protein"/>
</dbReference>
<name>A0ABS5F932_9PROT</name>
<sequence length="343" mass="35178">MSATLNTRPTAGLHGSPALRVHAKAAGPEALELILEDRAAAPLPEGACRIEVAAAGVNPSDVKATLGLMPKAVWPRTPGRDYAGTVVDGPAQLLGKRVWGSGGELGITRDGTHARHLVVDAADVREVPAGMALREAGAVGVPFVTAHTGLTEAGGVKSGMTVLVLGGNGKVGQAATQLATMAGAKVIGVERTAEPYRGHANGPVTLIGTDAGDVAEQVLALTGGHGADIVYNTVGSPYFDAANRALAHGGTQIFIATIERVVPFDILAFYRARHRYVGVDTLALDSGDCAAVLDALKPGFESGALCPFPVPDDHVFALRDAAAAYRAVLSGTRERVVLDPSLD</sequence>
<dbReference type="Gene3D" id="3.90.180.10">
    <property type="entry name" value="Medium-chain alcohol dehydrogenases, catalytic domain"/>
    <property type="match status" value="1"/>
</dbReference>
<dbReference type="EMBL" id="JAAGBB010000081">
    <property type="protein sequence ID" value="MBR0669077.1"/>
    <property type="molecule type" value="Genomic_DNA"/>
</dbReference>
<dbReference type="Pfam" id="PF00107">
    <property type="entry name" value="ADH_zinc_N"/>
    <property type="match status" value="1"/>
</dbReference>